<feature type="domain" description="Endoplasmic reticulum metallopeptidase 1/1-A TM" evidence="18">
    <location>
        <begin position="487"/>
        <end position="682"/>
    </location>
</feature>
<feature type="transmembrane region" description="Helical" evidence="15">
    <location>
        <begin position="521"/>
        <end position="540"/>
    </location>
</feature>
<dbReference type="InterPro" id="IPR048024">
    <property type="entry name" value="Fxna-like_M28_dom"/>
</dbReference>
<keyword evidence="13" id="KW-0325">Glycoprotein</keyword>
<feature type="transmembrane region" description="Helical" evidence="15">
    <location>
        <begin position="612"/>
        <end position="633"/>
    </location>
</feature>
<comment type="caution">
    <text evidence="19">The sequence shown here is derived from an EMBL/GenBank/DDBJ whole genome shotgun (WGS) entry which is preliminary data.</text>
</comment>
<dbReference type="SUPFAM" id="SSF53187">
    <property type="entry name" value="Zn-dependent exopeptidases"/>
    <property type="match status" value="1"/>
</dbReference>
<dbReference type="Gene3D" id="3.40.630.10">
    <property type="entry name" value="Zn peptidases"/>
    <property type="match status" value="1"/>
</dbReference>
<dbReference type="Proteomes" id="UP001642540">
    <property type="component" value="Unassembled WGS sequence"/>
</dbReference>
<evidence type="ECO:0000256" key="1">
    <source>
        <dbReference type="ARBA" id="ARBA00001947"/>
    </source>
</evidence>
<comment type="similarity">
    <text evidence="3">Belongs to the peptidase M28 family.</text>
</comment>
<feature type="transmembrane region" description="Helical" evidence="15">
    <location>
        <begin position="449"/>
        <end position="471"/>
    </location>
</feature>
<evidence type="ECO:0000313" key="20">
    <source>
        <dbReference type="Proteomes" id="UP001642540"/>
    </source>
</evidence>
<evidence type="ECO:0000256" key="5">
    <source>
        <dbReference type="ARBA" id="ARBA00022692"/>
    </source>
</evidence>
<dbReference type="PANTHER" id="PTHR12147">
    <property type="entry name" value="METALLOPEPTIDASE M28 FAMILY MEMBER"/>
    <property type="match status" value="1"/>
</dbReference>
<gene>
    <name evidence="19" type="ORF">ODALV1_LOCUS2250</name>
</gene>
<name>A0ABP1PPC7_9HEXA</name>
<keyword evidence="7" id="KW-0378">Hydrolase</keyword>
<feature type="transmembrane region" description="Helical" evidence="15">
    <location>
        <begin position="483"/>
        <end position="509"/>
    </location>
</feature>
<dbReference type="EMBL" id="CAXLJM020000007">
    <property type="protein sequence ID" value="CAL8072618.1"/>
    <property type="molecule type" value="Genomic_DNA"/>
</dbReference>
<evidence type="ECO:0000256" key="3">
    <source>
        <dbReference type="ARBA" id="ARBA00010918"/>
    </source>
</evidence>
<dbReference type="Pfam" id="PF04389">
    <property type="entry name" value="Peptidase_M28"/>
    <property type="match status" value="1"/>
</dbReference>
<feature type="compositionally biased region" description="Polar residues" evidence="14">
    <location>
        <begin position="1"/>
        <end position="17"/>
    </location>
</feature>
<evidence type="ECO:0000256" key="13">
    <source>
        <dbReference type="ARBA" id="ARBA00023180"/>
    </source>
</evidence>
<keyword evidence="12 15" id="KW-0472">Membrane</keyword>
<protein>
    <recommendedName>
        <fullName evidence="21">Endoplasmic reticulum metallopeptidase 1</fullName>
    </recommendedName>
</protein>
<proteinExistence type="inferred from homology"/>
<comment type="subcellular location">
    <subcellularLocation>
        <location evidence="2">Endoplasmic reticulum membrane</location>
        <topology evidence="2">Multi-pass membrane protein</topology>
    </subcellularLocation>
</comment>
<feature type="transmembrane region" description="Helical" evidence="15">
    <location>
        <begin position="560"/>
        <end position="590"/>
    </location>
</feature>
<reference evidence="19 20" key="1">
    <citation type="submission" date="2024-08" db="EMBL/GenBank/DDBJ databases">
        <authorList>
            <person name="Cucini C."/>
            <person name="Frati F."/>
        </authorList>
    </citation>
    <scope>NUCLEOTIDE SEQUENCE [LARGE SCALE GENOMIC DNA]</scope>
</reference>
<keyword evidence="10 15" id="KW-1133">Transmembrane helix</keyword>
<evidence type="ECO:0000256" key="11">
    <source>
        <dbReference type="ARBA" id="ARBA00023049"/>
    </source>
</evidence>
<keyword evidence="8" id="KW-0256">Endoplasmic reticulum</keyword>
<feature type="transmembrane region" description="Helical" evidence="15">
    <location>
        <begin position="84"/>
        <end position="103"/>
    </location>
</feature>
<evidence type="ECO:0000256" key="14">
    <source>
        <dbReference type="SAM" id="MobiDB-lite"/>
    </source>
</evidence>
<feature type="region of interest" description="Disordered" evidence="14">
    <location>
        <begin position="1"/>
        <end position="48"/>
    </location>
</feature>
<keyword evidence="6" id="KW-0479">Metal-binding</keyword>
<keyword evidence="5 15" id="KW-0812">Transmembrane</keyword>
<evidence type="ECO:0000256" key="10">
    <source>
        <dbReference type="ARBA" id="ARBA00022989"/>
    </source>
</evidence>
<dbReference type="InterPro" id="IPR053974">
    <property type="entry name" value="ERMP1_1-A_TM"/>
</dbReference>
<evidence type="ECO:0000256" key="8">
    <source>
        <dbReference type="ARBA" id="ARBA00022824"/>
    </source>
</evidence>
<evidence type="ECO:0000259" key="17">
    <source>
        <dbReference type="Pfam" id="PF22248"/>
    </source>
</evidence>
<dbReference type="CDD" id="cd03875">
    <property type="entry name" value="M28_Fxna_like"/>
    <property type="match status" value="1"/>
</dbReference>
<evidence type="ECO:0000259" key="18">
    <source>
        <dbReference type="Pfam" id="PF22249"/>
    </source>
</evidence>
<evidence type="ECO:0000256" key="6">
    <source>
        <dbReference type="ARBA" id="ARBA00022723"/>
    </source>
</evidence>
<evidence type="ECO:0000313" key="19">
    <source>
        <dbReference type="EMBL" id="CAL8072618.1"/>
    </source>
</evidence>
<evidence type="ECO:0000256" key="12">
    <source>
        <dbReference type="ARBA" id="ARBA00023136"/>
    </source>
</evidence>
<dbReference type="Pfam" id="PF22249">
    <property type="entry name" value="ERMP1-TM"/>
    <property type="match status" value="1"/>
</dbReference>
<comment type="cofactor">
    <cofactor evidence="1">
        <name>Zn(2+)</name>
        <dbReference type="ChEBI" id="CHEBI:29105"/>
    </cofactor>
</comment>
<evidence type="ECO:0000256" key="7">
    <source>
        <dbReference type="ARBA" id="ARBA00022801"/>
    </source>
</evidence>
<feature type="domain" description="Peptidase M28" evidence="16">
    <location>
        <begin position="202"/>
        <end position="413"/>
    </location>
</feature>
<evidence type="ECO:0000259" key="16">
    <source>
        <dbReference type="Pfam" id="PF04389"/>
    </source>
</evidence>
<dbReference type="Pfam" id="PF22248">
    <property type="entry name" value="ERMP1_C"/>
    <property type="match status" value="1"/>
</dbReference>
<keyword evidence="20" id="KW-1185">Reference proteome</keyword>
<sequence length="941" mass="104483">MMSTSSNIDEPSCSNDAVRQRRKESDLIPTTSSSAANPPESFDVETGSYSDVEIKKKKLKSRKDFGTWLSDGDDGERYRNSGSFSILSVFVLLGVGLLTVKYFDAKLPVALQLKDIPENPNSFIEERARANLHKLTSVGVRVSGSNVTDHETVNNFLNILSGIRSNVLSIANSLEYEVQRPTGAFFMGSDEGQTSSYSKIANVVAKLEPRNPTLQTNHSILVNCHFDTKPGSPGATDNMISCVTMLEVIHVLAGENPTSLRNSIVFLFNGAEELGLQGAHGFVKGYNGTLGNPEKAELGHRWSRNLKTFINLEGAGGGGREILFQTGPGNSWTLKAYAKAAPYPYGVAIAEEAFQIGLIPSDTDFRIFRDFRDLAGLDMAFIKNGWVYHTKWDRLSEIPPGSLQHMGSNALAILKHLSKEVDFSKIEDSEGKVVFFDVLGLFMLYYPRWVGILIDCIIALGTVAIIAFNLIQTMGGSLKIVLVLLWFILSAILSWTVGVGAAGVVAVFLNVCGYAKPFYSYPTLAIVIFGFPAAIAQILVQSYALKRSSEASWMAQKLALAVALLIGTFITRAVYVISINLIFSVIAWHFTRYLCKGWPRGVTLSYLITGEFIPFLMSSYLLVTLSDVFVPILGRSGSETNANLFFGLIVSAIVTVLIWNGFVFVFVSFRRRILWTCLLAMFFVGNTLLVFGFIGKVPYQEKTPMRLNIVNVDRTWYAADGVSVSRTEAGYWFWPYDSNTKDFFSTFEKFVPELSAMQDVKVEYNDCDSLYCAQPFMWPMTGSIKTTHWLPLKDGLASSIKDSIQMTYTLSGSPGDTRRRVDFEFVGTTQLAIVLSPDLGYNIVNWTLTDTIPKSGKPWKGRKTYFIYHGRGMEPGTMKFSCELESVGGGAASPLLHVQYTAFYLYGDELMTPEFRDLVNRLPAWSYTMPWTAIMKMYEIV</sequence>
<feature type="domain" description="Endoplasmic reticulum metallopeptidase 1-like C-terminal" evidence="17">
    <location>
        <begin position="703"/>
        <end position="938"/>
    </location>
</feature>
<evidence type="ECO:0000256" key="2">
    <source>
        <dbReference type="ARBA" id="ARBA00004477"/>
    </source>
</evidence>
<dbReference type="InterPro" id="IPR007484">
    <property type="entry name" value="Peptidase_M28"/>
</dbReference>
<evidence type="ECO:0000256" key="9">
    <source>
        <dbReference type="ARBA" id="ARBA00022833"/>
    </source>
</evidence>
<accession>A0ABP1PPC7</accession>
<keyword evidence="11" id="KW-0482">Metalloprotease</keyword>
<dbReference type="InterPro" id="IPR053973">
    <property type="entry name" value="ERMP1-like_C"/>
</dbReference>
<keyword evidence="4" id="KW-0645">Protease</keyword>
<dbReference type="PANTHER" id="PTHR12147:SF22">
    <property type="entry name" value="ENDOPLASMIC RETICULUM METALLOPEPTIDASE 1"/>
    <property type="match status" value="1"/>
</dbReference>
<evidence type="ECO:0000256" key="15">
    <source>
        <dbReference type="SAM" id="Phobius"/>
    </source>
</evidence>
<dbReference type="InterPro" id="IPR045175">
    <property type="entry name" value="M28_fam"/>
</dbReference>
<evidence type="ECO:0008006" key="21">
    <source>
        <dbReference type="Google" id="ProtNLM"/>
    </source>
</evidence>
<organism evidence="19 20">
    <name type="scientific">Orchesella dallaii</name>
    <dbReference type="NCBI Taxonomy" id="48710"/>
    <lineage>
        <taxon>Eukaryota</taxon>
        <taxon>Metazoa</taxon>
        <taxon>Ecdysozoa</taxon>
        <taxon>Arthropoda</taxon>
        <taxon>Hexapoda</taxon>
        <taxon>Collembola</taxon>
        <taxon>Entomobryomorpha</taxon>
        <taxon>Entomobryoidea</taxon>
        <taxon>Orchesellidae</taxon>
        <taxon>Orchesellinae</taxon>
        <taxon>Orchesella</taxon>
    </lineage>
</organism>
<evidence type="ECO:0000256" key="4">
    <source>
        <dbReference type="ARBA" id="ARBA00022670"/>
    </source>
</evidence>
<feature type="transmembrane region" description="Helical" evidence="15">
    <location>
        <begin position="673"/>
        <end position="695"/>
    </location>
</feature>
<feature type="transmembrane region" description="Helical" evidence="15">
    <location>
        <begin position="645"/>
        <end position="667"/>
    </location>
</feature>
<keyword evidence="9" id="KW-0862">Zinc</keyword>